<reference evidence="2 4" key="1">
    <citation type="submission" date="2015-11" db="EMBL/GenBank/DDBJ databases">
        <title>Genomic analysis of 38 Legionella species identifies large and diverse effector repertoires.</title>
        <authorList>
            <person name="Burstein D."/>
            <person name="Amaro F."/>
            <person name="Zusman T."/>
            <person name="Lifshitz Z."/>
            <person name="Cohen O."/>
            <person name="Gilbert J.A."/>
            <person name="Pupko T."/>
            <person name="Shuman H.A."/>
            <person name="Segal G."/>
        </authorList>
    </citation>
    <scope>NUCLEOTIDE SEQUENCE [LARGE SCALE GENOMIC DNA]</scope>
    <source>
        <strain evidence="2 4">ATCC 43877</strain>
    </source>
</reference>
<sequence length="108" mass="11801">MMKRTSKLWSCIGIGLFSLHAFAADTIKVTVKTLEKNAIAIGFTVDNKEYGTLGKSYSGRGPKDKVYSFGYRKDSLFGDNVSCGALTLTQDSTIMLIVQDNKCYSVLG</sequence>
<organism evidence="3 5">
    <name type="scientific">Legionella moravica</name>
    <dbReference type="NCBI Taxonomy" id="39962"/>
    <lineage>
        <taxon>Bacteria</taxon>
        <taxon>Pseudomonadati</taxon>
        <taxon>Pseudomonadota</taxon>
        <taxon>Gammaproteobacteria</taxon>
        <taxon>Legionellales</taxon>
        <taxon>Legionellaceae</taxon>
        <taxon>Legionella</taxon>
    </lineage>
</organism>
<evidence type="ECO:0000313" key="2">
    <source>
        <dbReference type="EMBL" id="KTD31635.1"/>
    </source>
</evidence>
<evidence type="ECO:0000313" key="3">
    <source>
        <dbReference type="EMBL" id="STX62285.1"/>
    </source>
</evidence>
<name>A0A378JU69_9GAMM</name>
<accession>A0A378JU69</accession>
<reference evidence="3 5" key="2">
    <citation type="submission" date="2018-06" db="EMBL/GenBank/DDBJ databases">
        <authorList>
            <consortium name="Pathogen Informatics"/>
            <person name="Doyle S."/>
        </authorList>
    </citation>
    <scope>NUCLEOTIDE SEQUENCE [LARGE SCALE GENOMIC DNA]</scope>
    <source>
        <strain evidence="3 5">NCTC12239</strain>
    </source>
</reference>
<feature type="signal peptide" evidence="1">
    <location>
        <begin position="1"/>
        <end position="23"/>
    </location>
</feature>
<feature type="chain" id="PRO_5016772374" description="Secreted protein" evidence="1">
    <location>
        <begin position="24"/>
        <end position="108"/>
    </location>
</feature>
<dbReference type="Proteomes" id="UP000054985">
    <property type="component" value="Unassembled WGS sequence"/>
</dbReference>
<dbReference type="AlphaFoldDB" id="A0A378JU69"/>
<dbReference type="EMBL" id="UGOG01000001">
    <property type="protein sequence ID" value="STX62285.1"/>
    <property type="molecule type" value="Genomic_DNA"/>
</dbReference>
<keyword evidence="1" id="KW-0732">Signal</keyword>
<evidence type="ECO:0000313" key="4">
    <source>
        <dbReference type="Proteomes" id="UP000054985"/>
    </source>
</evidence>
<evidence type="ECO:0000313" key="5">
    <source>
        <dbReference type="Proteomes" id="UP000254040"/>
    </source>
</evidence>
<dbReference type="EMBL" id="LNYN01000035">
    <property type="protein sequence ID" value="KTD31635.1"/>
    <property type="molecule type" value="Genomic_DNA"/>
</dbReference>
<evidence type="ECO:0000256" key="1">
    <source>
        <dbReference type="SAM" id="SignalP"/>
    </source>
</evidence>
<dbReference type="Proteomes" id="UP000254040">
    <property type="component" value="Unassembled WGS sequence"/>
</dbReference>
<keyword evidence="4" id="KW-1185">Reference proteome</keyword>
<protein>
    <recommendedName>
        <fullName evidence="6">Secreted protein</fullName>
    </recommendedName>
</protein>
<dbReference type="RefSeq" id="WP_238584767.1">
    <property type="nucleotide sequence ID" value="NZ_CAAAJG010000039.1"/>
</dbReference>
<proteinExistence type="predicted"/>
<gene>
    <name evidence="2" type="ORF">Lmor_2511</name>
    <name evidence="3" type="ORF">NCTC12239_01207</name>
</gene>
<evidence type="ECO:0008006" key="6">
    <source>
        <dbReference type="Google" id="ProtNLM"/>
    </source>
</evidence>